<keyword evidence="3" id="KW-1185">Reference proteome</keyword>
<feature type="transmembrane region" description="Helical" evidence="1">
    <location>
        <begin position="182"/>
        <end position="200"/>
    </location>
</feature>
<evidence type="ECO:0008006" key="4">
    <source>
        <dbReference type="Google" id="ProtNLM"/>
    </source>
</evidence>
<keyword evidence="1" id="KW-0472">Membrane</keyword>
<feature type="transmembrane region" description="Helical" evidence="1">
    <location>
        <begin position="51"/>
        <end position="71"/>
    </location>
</feature>
<organism evidence="2 3">
    <name type="scientific">Plantactinospora mayteni</name>
    <dbReference type="NCBI Taxonomy" id="566021"/>
    <lineage>
        <taxon>Bacteria</taxon>
        <taxon>Bacillati</taxon>
        <taxon>Actinomycetota</taxon>
        <taxon>Actinomycetes</taxon>
        <taxon>Micromonosporales</taxon>
        <taxon>Micromonosporaceae</taxon>
        <taxon>Plantactinospora</taxon>
    </lineage>
</organism>
<keyword evidence="1" id="KW-1133">Transmembrane helix</keyword>
<dbReference type="EMBL" id="BONX01000023">
    <property type="protein sequence ID" value="GIG96822.1"/>
    <property type="molecule type" value="Genomic_DNA"/>
</dbReference>
<feature type="transmembrane region" description="Helical" evidence="1">
    <location>
        <begin position="148"/>
        <end position="170"/>
    </location>
</feature>
<dbReference type="Proteomes" id="UP000621500">
    <property type="component" value="Unassembled WGS sequence"/>
</dbReference>
<sequence length="218" mass="21153">MTAPQRPAVALAAAACTLAGTVTVALAVLAGPAPELAAYVSEAGASDSPTVWAYRLGLLAAATGLVLLGAALPTALRLATGLLVAGAVATVVSAGVSCRAACPLPPFYQVTLADVVHGGASIAAVAGAVFAMLAVAGTPGVARPLRRISGAAAAVALPLSAVAGLTLLLLGRSVLMGAVERLLLLDLAAWGVATALTLGLSRAPAARVDRDGAGRGRL</sequence>
<feature type="transmembrane region" description="Helical" evidence="1">
    <location>
        <begin position="116"/>
        <end position="136"/>
    </location>
</feature>
<dbReference type="RefSeq" id="WP_203858354.1">
    <property type="nucleotide sequence ID" value="NZ_BAAAZQ010000001.1"/>
</dbReference>
<protein>
    <recommendedName>
        <fullName evidence="4">DUF998 domain-containing protein</fullName>
    </recommendedName>
</protein>
<name>A0ABQ4EQ93_9ACTN</name>
<evidence type="ECO:0000313" key="3">
    <source>
        <dbReference type="Proteomes" id="UP000621500"/>
    </source>
</evidence>
<evidence type="ECO:0000256" key="1">
    <source>
        <dbReference type="SAM" id="Phobius"/>
    </source>
</evidence>
<gene>
    <name evidence="2" type="ORF">Pma05_33950</name>
</gene>
<evidence type="ECO:0000313" key="2">
    <source>
        <dbReference type="EMBL" id="GIG96822.1"/>
    </source>
</evidence>
<accession>A0ABQ4EQ93</accession>
<feature type="transmembrane region" description="Helical" evidence="1">
    <location>
        <begin position="78"/>
        <end position="96"/>
    </location>
</feature>
<keyword evidence="1" id="KW-0812">Transmembrane</keyword>
<reference evidence="2 3" key="1">
    <citation type="submission" date="2021-01" db="EMBL/GenBank/DDBJ databases">
        <title>Whole genome shotgun sequence of Plantactinospora mayteni NBRC 109088.</title>
        <authorList>
            <person name="Komaki H."/>
            <person name="Tamura T."/>
        </authorList>
    </citation>
    <scope>NUCLEOTIDE SEQUENCE [LARGE SCALE GENOMIC DNA]</scope>
    <source>
        <strain evidence="2 3">NBRC 109088</strain>
    </source>
</reference>
<comment type="caution">
    <text evidence="2">The sequence shown here is derived from an EMBL/GenBank/DDBJ whole genome shotgun (WGS) entry which is preliminary data.</text>
</comment>
<proteinExistence type="predicted"/>
<dbReference type="Pfam" id="PF06197">
    <property type="entry name" value="DUF998"/>
    <property type="match status" value="1"/>
</dbReference>
<dbReference type="InterPro" id="IPR009339">
    <property type="entry name" value="DUF998"/>
</dbReference>